<dbReference type="EMBL" id="CP023564">
    <property type="protein sequence ID" value="ATG56300.1"/>
    <property type="molecule type" value="Genomic_DNA"/>
</dbReference>
<evidence type="ECO:0000256" key="2">
    <source>
        <dbReference type="ARBA" id="ARBA00023015"/>
    </source>
</evidence>
<gene>
    <name evidence="6" type="ORF">CFK41_17080</name>
</gene>
<dbReference type="CDD" id="cd05466">
    <property type="entry name" value="PBP2_LTTR_substrate"/>
    <property type="match status" value="1"/>
</dbReference>
<dbReference type="GO" id="GO:0003677">
    <property type="term" value="F:DNA binding"/>
    <property type="evidence" value="ECO:0007669"/>
    <property type="project" value="UniProtKB-KW"/>
</dbReference>
<evidence type="ECO:0000256" key="3">
    <source>
        <dbReference type="ARBA" id="ARBA00023125"/>
    </source>
</evidence>
<dbReference type="FunFam" id="1.10.10.10:FF:000001">
    <property type="entry name" value="LysR family transcriptional regulator"/>
    <property type="match status" value="1"/>
</dbReference>
<evidence type="ECO:0000256" key="1">
    <source>
        <dbReference type="ARBA" id="ARBA00009437"/>
    </source>
</evidence>
<dbReference type="SUPFAM" id="SSF46785">
    <property type="entry name" value="Winged helix' DNA-binding domain"/>
    <property type="match status" value="1"/>
</dbReference>
<dbReference type="Proteomes" id="UP000217889">
    <property type="component" value="Chromosome"/>
</dbReference>
<keyword evidence="3" id="KW-0238">DNA-binding</keyword>
<dbReference type="Gene3D" id="1.10.10.10">
    <property type="entry name" value="Winged helix-like DNA-binding domain superfamily/Winged helix DNA-binding domain"/>
    <property type="match status" value="1"/>
</dbReference>
<comment type="similarity">
    <text evidence="1">Belongs to the LysR transcriptional regulatory family.</text>
</comment>
<name>A0A291H1N1_9MICO</name>
<dbReference type="PANTHER" id="PTHR30419">
    <property type="entry name" value="HTH-TYPE TRANSCRIPTIONAL REGULATOR YBHD"/>
    <property type="match status" value="1"/>
</dbReference>
<evidence type="ECO:0000313" key="7">
    <source>
        <dbReference type="Proteomes" id="UP000217889"/>
    </source>
</evidence>
<proteinExistence type="inferred from homology"/>
<evidence type="ECO:0000259" key="5">
    <source>
        <dbReference type="PROSITE" id="PS50931"/>
    </source>
</evidence>
<feature type="domain" description="HTH lysR-type" evidence="5">
    <location>
        <begin position="51"/>
        <end position="108"/>
    </location>
</feature>
<dbReference type="Pfam" id="PF00126">
    <property type="entry name" value="HTH_1"/>
    <property type="match status" value="1"/>
</dbReference>
<dbReference type="Pfam" id="PF03466">
    <property type="entry name" value="LysR_substrate"/>
    <property type="match status" value="1"/>
</dbReference>
<dbReference type="OrthoDB" id="3181812at2"/>
<keyword evidence="7" id="KW-1185">Reference proteome</keyword>
<dbReference type="KEGG" id="bgg:CFK41_17080"/>
<dbReference type="Gene3D" id="3.40.190.10">
    <property type="entry name" value="Periplasmic binding protein-like II"/>
    <property type="match status" value="2"/>
</dbReference>
<protein>
    <submittedName>
        <fullName evidence="6">LysR family transcriptional regulator</fullName>
    </submittedName>
</protein>
<keyword evidence="4" id="KW-0804">Transcription</keyword>
<organism evidence="6 7">
    <name type="scientific">Brachybacterium ginsengisoli</name>
    <dbReference type="NCBI Taxonomy" id="1331682"/>
    <lineage>
        <taxon>Bacteria</taxon>
        <taxon>Bacillati</taxon>
        <taxon>Actinomycetota</taxon>
        <taxon>Actinomycetes</taxon>
        <taxon>Micrococcales</taxon>
        <taxon>Dermabacteraceae</taxon>
        <taxon>Brachybacterium</taxon>
    </lineage>
</organism>
<keyword evidence="2" id="KW-0805">Transcription regulation</keyword>
<dbReference type="GO" id="GO:0003700">
    <property type="term" value="F:DNA-binding transcription factor activity"/>
    <property type="evidence" value="ECO:0007669"/>
    <property type="project" value="InterPro"/>
</dbReference>
<dbReference type="InterPro" id="IPR036388">
    <property type="entry name" value="WH-like_DNA-bd_sf"/>
</dbReference>
<dbReference type="SUPFAM" id="SSF53850">
    <property type="entry name" value="Periplasmic binding protein-like II"/>
    <property type="match status" value="1"/>
</dbReference>
<reference evidence="6 7" key="1">
    <citation type="journal article" date="2014" name="Int. J. Syst. Evol. Microbiol.">
        <title>Brachybacterium ginsengisoli sp. nov., isolated from soil of a ginseng field.</title>
        <authorList>
            <person name="Hoang V.A."/>
            <person name="Kim Y.J."/>
            <person name="Nguyen N.L."/>
            <person name="Yang D.C."/>
        </authorList>
    </citation>
    <scope>NUCLEOTIDE SEQUENCE [LARGE SCALE GENOMIC DNA]</scope>
    <source>
        <strain evidence="6 7">DCY80</strain>
    </source>
</reference>
<dbReference type="GO" id="GO:0005829">
    <property type="term" value="C:cytosol"/>
    <property type="evidence" value="ECO:0007669"/>
    <property type="project" value="TreeGrafter"/>
</dbReference>
<dbReference type="InterPro" id="IPR005119">
    <property type="entry name" value="LysR_subst-bd"/>
</dbReference>
<dbReference type="InterPro" id="IPR000847">
    <property type="entry name" value="LysR_HTH_N"/>
</dbReference>
<dbReference type="InterPro" id="IPR050950">
    <property type="entry name" value="HTH-type_LysR_regulators"/>
</dbReference>
<evidence type="ECO:0000313" key="6">
    <source>
        <dbReference type="EMBL" id="ATG56300.1"/>
    </source>
</evidence>
<sequence>MVGGRRAECGPLDSGAARLDSLCQIFAVTCHDARPDVAANARPGGSVPRIEQTDWLETFVAVIEHGSFSGAARALHRAQSRVSTHVAALERALGGTLVDRSHRPIGPTELGTTFLPHAREVLAALERGAEAVEAHTGTLRGRVVVGCHPSVSAGFLPGVLAELHARHPLLRVELTEHTTPDIVSGIASGRFHLAIHSVANDPPSADLRSVPLWTERYVAVVPPEHPLLPAGGMTEEGLDPHRLTEHPLIGIARPGAPVDPDTAGALSAWGLEIPLAWQSELPQSVVGLARAGLGVGVLNALAATTCDTSGMAVAPIGSVDEGRLVAVTSPRSTASSPSVDALFRAIVEATPPAGVLPAAGRGER</sequence>
<dbReference type="InterPro" id="IPR036390">
    <property type="entry name" value="WH_DNA-bd_sf"/>
</dbReference>
<dbReference type="PROSITE" id="PS50931">
    <property type="entry name" value="HTH_LYSR"/>
    <property type="match status" value="1"/>
</dbReference>
<accession>A0A291H1N1</accession>
<evidence type="ECO:0000256" key="4">
    <source>
        <dbReference type="ARBA" id="ARBA00023163"/>
    </source>
</evidence>
<dbReference type="AlphaFoldDB" id="A0A291H1N1"/>